<keyword evidence="2" id="KW-1185">Reference proteome</keyword>
<dbReference type="OrthoDB" id="6332332at2759"/>
<name>A0A162C691_9CRUS</name>
<sequence>MYDFLVFTMWKNRTSPNRRQNKAFKNQTALPHPLFEPYWSAGKKSAIIVLINQWHKTMVSAFFPRFSSRFSDPMDPAQLFFRKQRDPDDDFLISRKQDNILPNKWHSQSVEDTAYTINIELFSISIGM</sequence>
<proteinExistence type="predicted"/>
<dbReference type="AlphaFoldDB" id="A0A162C691"/>
<dbReference type="Proteomes" id="UP000076858">
    <property type="component" value="Unassembled WGS sequence"/>
</dbReference>
<dbReference type="EMBL" id="LRGB01006992">
    <property type="protein sequence ID" value="KZS01381.1"/>
    <property type="molecule type" value="Genomic_DNA"/>
</dbReference>
<reference evidence="1 2" key="1">
    <citation type="submission" date="2016-03" db="EMBL/GenBank/DDBJ databases">
        <title>EvidentialGene: Evidence-directed Construction of Genes on Genomes.</title>
        <authorList>
            <person name="Gilbert D.G."/>
            <person name="Choi J.-H."/>
            <person name="Mockaitis K."/>
            <person name="Colbourne J."/>
            <person name="Pfrender M."/>
        </authorList>
    </citation>
    <scope>NUCLEOTIDE SEQUENCE [LARGE SCALE GENOMIC DNA]</scope>
    <source>
        <strain evidence="1 2">Xinb3</strain>
        <tissue evidence="1">Complete organism</tissue>
    </source>
</reference>
<comment type="caution">
    <text evidence="1">The sequence shown here is derived from an EMBL/GenBank/DDBJ whole genome shotgun (WGS) entry which is preliminary data.</text>
</comment>
<accession>A0A162C691</accession>
<evidence type="ECO:0000313" key="2">
    <source>
        <dbReference type="Proteomes" id="UP000076858"/>
    </source>
</evidence>
<organism evidence="1 2">
    <name type="scientific">Daphnia magna</name>
    <dbReference type="NCBI Taxonomy" id="35525"/>
    <lineage>
        <taxon>Eukaryota</taxon>
        <taxon>Metazoa</taxon>
        <taxon>Ecdysozoa</taxon>
        <taxon>Arthropoda</taxon>
        <taxon>Crustacea</taxon>
        <taxon>Branchiopoda</taxon>
        <taxon>Diplostraca</taxon>
        <taxon>Cladocera</taxon>
        <taxon>Anomopoda</taxon>
        <taxon>Daphniidae</taxon>
        <taxon>Daphnia</taxon>
    </lineage>
</organism>
<gene>
    <name evidence="1" type="ORF">APZ42_001984</name>
</gene>
<protein>
    <submittedName>
        <fullName evidence="1">Uncharacterized protein</fullName>
    </submittedName>
</protein>
<evidence type="ECO:0000313" key="1">
    <source>
        <dbReference type="EMBL" id="KZS01381.1"/>
    </source>
</evidence>